<gene>
    <name evidence="1" type="ORF">J4215_05055</name>
</gene>
<reference evidence="1" key="2">
    <citation type="submission" date="2021-05" db="EMBL/GenBank/DDBJ databases">
        <title>Protein family content uncovers lineage relationships and bacterial pathway maintenance mechanisms in DPANN archaea.</title>
        <authorList>
            <person name="Castelle C.J."/>
            <person name="Meheust R."/>
            <person name="Jaffe A.L."/>
            <person name="Seitz K."/>
            <person name="Gong X."/>
            <person name="Baker B.J."/>
            <person name="Banfield J.F."/>
        </authorList>
    </citation>
    <scope>NUCLEOTIDE SEQUENCE</scope>
    <source>
        <strain evidence="1">RIFCSPLOWO2_01_FULL_AR10_48_17</strain>
    </source>
</reference>
<organism evidence="1 2">
    <name type="scientific">Candidatus Iainarchaeum sp</name>
    <dbReference type="NCBI Taxonomy" id="3101447"/>
    <lineage>
        <taxon>Archaea</taxon>
        <taxon>Candidatus Iainarchaeota</taxon>
        <taxon>Candidatus Iainarchaeia</taxon>
        <taxon>Candidatus Iainarchaeales</taxon>
        <taxon>Candidatus Iainarchaeaceae</taxon>
        <taxon>Candidatus Iainarchaeum</taxon>
    </lineage>
</organism>
<accession>A0A8T4L7P9</accession>
<evidence type="ECO:0000313" key="2">
    <source>
        <dbReference type="Proteomes" id="UP000675968"/>
    </source>
</evidence>
<dbReference type="EMBL" id="JAGVWC010000011">
    <property type="protein sequence ID" value="MBS3061922.1"/>
    <property type="molecule type" value="Genomic_DNA"/>
</dbReference>
<reference evidence="1" key="1">
    <citation type="submission" date="2021-03" db="EMBL/GenBank/DDBJ databases">
        <authorList>
            <person name="Jaffe A."/>
        </authorList>
    </citation>
    <scope>NUCLEOTIDE SEQUENCE</scope>
    <source>
        <strain evidence="1">RIFCSPLOWO2_01_FULL_AR10_48_17</strain>
    </source>
</reference>
<dbReference type="AlphaFoldDB" id="A0A8T4L7P9"/>
<protein>
    <submittedName>
        <fullName evidence="1">Uncharacterized protein</fullName>
    </submittedName>
</protein>
<dbReference type="Proteomes" id="UP000675968">
    <property type="component" value="Unassembled WGS sequence"/>
</dbReference>
<proteinExistence type="predicted"/>
<comment type="caution">
    <text evidence="1">The sequence shown here is derived from an EMBL/GenBank/DDBJ whole genome shotgun (WGS) entry which is preliminary data.</text>
</comment>
<sequence length="673" mass="75265">MREGSEVCDKTDLNGQTCQTKGYTGGTLTCQANCQDLNSLGCIGNNKLIGNNLAWFNDYDGQIPYTNVFKLTRPWITRKWNTQTRLIDWTIWDTGLEAELPSDEAGYPLELPYQVPGEAYPTVVETLLFDSIKGKYPAGTYTVFYDGDGDLKFIGDTEVISSTPGKILLNVTPTNGGIHLQITRSNPANHVRNIRMILPGFENNYSQNVFYPTFLQRLNGFSVIRYVDAMLTVNTNMARWEDRTKPGYYTQNKLIIRTGPISSIKKVLDKSFFASNYTAQVKTLSPHHLITGQLVTISGSDASTTLKDASGETIAKSFNLSNLMVQVIDDYTFNFDYNNLVRPPLYSETSFNEASNGDFTIKMSTGAAMEDLISISNLLNADMWVNIPAMADDNYVKNLANMIHEQLNPDRKIYIEYSTELWNTVFYQTAYVDRMGCSLHLDNNCTDGVSDAGDIWASGLVYQAKRSAEIFKIFEDEFGGDSRLVKVLASQAGNSYVATFILKSFYNPTINPYNISADALSIAPYFGAAVADQIGKNNEISTITVPEILDRAEASITGEVTSWIIANKQVADRYNLALIADQGGQSLVPANFTYLNNQTLTDKLIAANEDARMYTQYQEYFSVWFANGGGLMVMFENVYFPTKYGSWGLLEYQDQPISDAPKYRATMDYIHNK</sequence>
<evidence type="ECO:0000313" key="1">
    <source>
        <dbReference type="EMBL" id="MBS3061922.1"/>
    </source>
</evidence>
<name>A0A8T4L7P9_9ARCH</name>